<feature type="compositionally biased region" description="Polar residues" evidence="1">
    <location>
        <begin position="38"/>
        <end position="52"/>
    </location>
</feature>
<name>A0A915CW67_9BILA</name>
<evidence type="ECO:0000313" key="3">
    <source>
        <dbReference type="WBParaSite" id="jg1288"/>
    </source>
</evidence>
<dbReference type="WBParaSite" id="jg1288">
    <property type="protein sequence ID" value="jg1288"/>
    <property type="gene ID" value="jg1288"/>
</dbReference>
<organism evidence="2 3">
    <name type="scientific">Ditylenchus dipsaci</name>
    <dbReference type="NCBI Taxonomy" id="166011"/>
    <lineage>
        <taxon>Eukaryota</taxon>
        <taxon>Metazoa</taxon>
        <taxon>Ecdysozoa</taxon>
        <taxon>Nematoda</taxon>
        <taxon>Chromadorea</taxon>
        <taxon>Rhabditida</taxon>
        <taxon>Tylenchina</taxon>
        <taxon>Tylenchomorpha</taxon>
        <taxon>Sphaerularioidea</taxon>
        <taxon>Anguinidae</taxon>
        <taxon>Anguininae</taxon>
        <taxon>Ditylenchus</taxon>
    </lineage>
</organism>
<protein>
    <submittedName>
        <fullName evidence="3">Uncharacterized protein</fullName>
    </submittedName>
</protein>
<reference evidence="3" key="1">
    <citation type="submission" date="2022-11" db="UniProtKB">
        <authorList>
            <consortium name="WormBaseParasite"/>
        </authorList>
    </citation>
    <scope>IDENTIFICATION</scope>
</reference>
<proteinExistence type="predicted"/>
<keyword evidence="2" id="KW-1185">Reference proteome</keyword>
<sequence>MSQPYEHALLHNYNAHFYGSQPIADQRPSSYLADKSFPRSSKPQFRPNTRSRTVPARAQAGLNSARKRTSRVIDEAQLNENYYYRTYSGPTKRPAPLYRKKQENRPLSYQDMTGHVPNSAYRSNTQEYCAMPSTFQPPHNFNVIPEYMPSYSTFPPTSMYPPTHAEVAWSLAKKRKVWVVV</sequence>
<feature type="region of interest" description="Disordered" evidence="1">
    <location>
        <begin position="31"/>
        <end position="68"/>
    </location>
</feature>
<evidence type="ECO:0000313" key="2">
    <source>
        <dbReference type="Proteomes" id="UP000887574"/>
    </source>
</evidence>
<accession>A0A915CW67</accession>
<evidence type="ECO:0000256" key="1">
    <source>
        <dbReference type="SAM" id="MobiDB-lite"/>
    </source>
</evidence>
<dbReference type="AlphaFoldDB" id="A0A915CW67"/>
<dbReference type="Proteomes" id="UP000887574">
    <property type="component" value="Unplaced"/>
</dbReference>